<feature type="transmembrane region" description="Helical" evidence="1">
    <location>
        <begin position="53"/>
        <end position="77"/>
    </location>
</feature>
<keyword evidence="4" id="KW-1185">Reference proteome</keyword>
<feature type="transmembrane region" description="Helical" evidence="1">
    <location>
        <begin position="135"/>
        <end position="154"/>
    </location>
</feature>
<dbReference type="CDD" id="cd03392">
    <property type="entry name" value="PAP2_like_2"/>
    <property type="match status" value="1"/>
</dbReference>
<proteinExistence type="predicted"/>
<dbReference type="SMART" id="SM00014">
    <property type="entry name" value="acidPPc"/>
    <property type="match status" value="1"/>
</dbReference>
<gene>
    <name evidence="3" type="ORF">GCM10022410_20620</name>
</gene>
<feature type="domain" description="Phosphatidic acid phosphatase type 2/haloperoxidase" evidence="2">
    <location>
        <begin position="83"/>
        <end position="204"/>
    </location>
</feature>
<dbReference type="PANTHER" id="PTHR14969:SF13">
    <property type="entry name" value="AT30094P"/>
    <property type="match status" value="1"/>
</dbReference>
<keyword evidence="1" id="KW-0812">Transmembrane</keyword>
<dbReference type="Gene3D" id="1.20.144.10">
    <property type="entry name" value="Phosphatidic acid phosphatase type 2/haloperoxidase"/>
    <property type="match status" value="2"/>
</dbReference>
<keyword evidence="1" id="KW-1133">Transmembrane helix</keyword>
<comment type="caution">
    <text evidence="3">The sequence shown here is derived from an EMBL/GenBank/DDBJ whole genome shotgun (WGS) entry which is preliminary data.</text>
</comment>
<accession>A0ABP7VVY2</accession>
<dbReference type="RefSeq" id="WP_344912892.1">
    <property type="nucleotide sequence ID" value="NZ_BAABDL010000116.1"/>
</dbReference>
<dbReference type="PANTHER" id="PTHR14969">
    <property type="entry name" value="SPHINGOSINE-1-PHOSPHATE PHOSPHOHYDROLASE"/>
    <property type="match status" value="1"/>
</dbReference>
<reference evidence="4" key="1">
    <citation type="journal article" date="2019" name="Int. J. Syst. Evol. Microbiol.">
        <title>The Global Catalogue of Microorganisms (GCM) 10K type strain sequencing project: providing services to taxonomists for standard genome sequencing and annotation.</title>
        <authorList>
            <consortium name="The Broad Institute Genomics Platform"/>
            <consortium name="The Broad Institute Genome Sequencing Center for Infectious Disease"/>
            <person name="Wu L."/>
            <person name="Ma J."/>
        </authorList>
    </citation>
    <scope>NUCLEOTIDE SEQUENCE [LARGE SCALE GENOMIC DNA]</scope>
    <source>
        <strain evidence="4">JCM 17250</strain>
    </source>
</reference>
<dbReference type="SUPFAM" id="SSF48317">
    <property type="entry name" value="Acid phosphatase/Vanadium-dependent haloperoxidase"/>
    <property type="match status" value="1"/>
</dbReference>
<evidence type="ECO:0000313" key="4">
    <source>
        <dbReference type="Proteomes" id="UP001501734"/>
    </source>
</evidence>
<evidence type="ECO:0000313" key="3">
    <source>
        <dbReference type="EMBL" id="GAA4075552.1"/>
    </source>
</evidence>
<feature type="transmembrane region" description="Helical" evidence="1">
    <location>
        <begin position="84"/>
        <end position="105"/>
    </location>
</feature>
<name>A0ABP7VVY2_9BACI</name>
<feature type="transmembrane region" description="Helical" evidence="1">
    <location>
        <begin position="187"/>
        <end position="207"/>
    </location>
</feature>
<dbReference type="EMBL" id="BAABDL010000116">
    <property type="protein sequence ID" value="GAA4075552.1"/>
    <property type="molecule type" value="Genomic_DNA"/>
</dbReference>
<evidence type="ECO:0000259" key="2">
    <source>
        <dbReference type="SMART" id="SM00014"/>
    </source>
</evidence>
<dbReference type="InterPro" id="IPR000326">
    <property type="entry name" value="PAP2/HPO"/>
</dbReference>
<organism evidence="3 4">
    <name type="scientific">Amphibacillus indicireducens</name>
    <dbReference type="NCBI Taxonomy" id="1076330"/>
    <lineage>
        <taxon>Bacteria</taxon>
        <taxon>Bacillati</taxon>
        <taxon>Bacillota</taxon>
        <taxon>Bacilli</taxon>
        <taxon>Bacillales</taxon>
        <taxon>Bacillaceae</taxon>
        <taxon>Amphibacillus</taxon>
    </lineage>
</organism>
<dbReference type="Pfam" id="PF01569">
    <property type="entry name" value="PAP2"/>
    <property type="match status" value="1"/>
</dbReference>
<sequence>MKNRAIICLITISLFIFLSVAFWLTPSNGYLYDYQVIAWIEGISTKVLKQIMLIISLIGSSEIILLATVVISVIFLIKRYWQLLHFFMIISIGGVALNFLLKILFQKERPGGIVSSIEVFSFSFDIPSYSFPSGHMMRVTLLFLFLIYLSYSFIDNIFLKWTVYLSSFLLMIGVALSRIFLDAHFMSDIIGAISISTTWFCLILLILKKNHVSHYN</sequence>
<protein>
    <recommendedName>
        <fullName evidence="2">Phosphatidic acid phosphatase type 2/haloperoxidase domain-containing protein</fullName>
    </recommendedName>
</protein>
<keyword evidence="1" id="KW-0472">Membrane</keyword>
<evidence type="ECO:0000256" key="1">
    <source>
        <dbReference type="SAM" id="Phobius"/>
    </source>
</evidence>
<dbReference type="Proteomes" id="UP001501734">
    <property type="component" value="Unassembled WGS sequence"/>
</dbReference>
<feature type="transmembrane region" description="Helical" evidence="1">
    <location>
        <begin position="161"/>
        <end position="181"/>
    </location>
</feature>
<dbReference type="InterPro" id="IPR036938">
    <property type="entry name" value="PAP2/HPO_sf"/>
</dbReference>